<proteinExistence type="predicted"/>
<accession>G8LZQ5</accession>
<feature type="domain" description="DRTGG" evidence="1">
    <location>
        <begin position="5"/>
        <end position="96"/>
    </location>
</feature>
<reference evidence="3" key="1">
    <citation type="submission" date="2011-12" db="EMBL/GenBank/DDBJ databases">
        <title>Complete sequence of Clostridium clariflavum DSM 19732.</title>
        <authorList>
            <consortium name="US DOE Joint Genome Institute"/>
            <person name="Lucas S."/>
            <person name="Han J."/>
            <person name="Lapidus A."/>
            <person name="Cheng J.-F."/>
            <person name="Goodwin L."/>
            <person name="Pitluck S."/>
            <person name="Peters L."/>
            <person name="Teshima H."/>
            <person name="Detter J.C."/>
            <person name="Han C."/>
            <person name="Tapia R."/>
            <person name="Land M."/>
            <person name="Hauser L."/>
            <person name="Kyrpides N."/>
            <person name="Ivanova N."/>
            <person name="Pagani I."/>
            <person name="Kitzmiller T."/>
            <person name="Lynd L."/>
            <person name="Izquierdo J."/>
            <person name="Woyke T."/>
        </authorList>
    </citation>
    <scope>NUCLEOTIDE SEQUENCE [LARGE SCALE GENOMIC DNA]</scope>
    <source>
        <strain evidence="3">DSM 19732 / NBRC 101661 / EBR45</strain>
    </source>
</reference>
<protein>
    <submittedName>
        <fullName evidence="2">DRTGG domain-containing protein</fullName>
    </submittedName>
</protein>
<dbReference type="Gene3D" id="3.40.1390.20">
    <property type="entry name" value="HprK N-terminal domain-like"/>
    <property type="match status" value="1"/>
</dbReference>
<dbReference type="HOGENOM" id="CLU_140224_0_0_9"/>
<evidence type="ECO:0000259" key="1">
    <source>
        <dbReference type="Pfam" id="PF07085"/>
    </source>
</evidence>
<gene>
    <name evidence="2" type="ordered locus">Clocl_1304</name>
</gene>
<dbReference type="RefSeq" id="WP_014254570.1">
    <property type="nucleotide sequence ID" value="NC_016627.1"/>
</dbReference>
<dbReference type="InterPro" id="IPR010766">
    <property type="entry name" value="DRTGG"/>
</dbReference>
<name>G8LZQ5_ACECE</name>
<dbReference type="STRING" id="720554.Clocl_1304"/>
<keyword evidence="3" id="KW-1185">Reference proteome</keyword>
<dbReference type="EMBL" id="CP003065">
    <property type="protein sequence ID" value="AEV67956.1"/>
    <property type="molecule type" value="Genomic_DNA"/>
</dbReference>
<dbReference type="SUPFAM" id="SSF75138">
    <property type="entry name" value="HprK N-terminal domain-like"/>
    <property type="match status" value="1"/>
</dbReference>
<evidence type="ECO:0000313" key="2">
    <source>
        <dbReference type="EMBL" id="AEV67956.1"/>
    </source>
</evidence>
<dbReference type="Proteomes" id="UP000005435">
    <property type="component" value="Chromosome"/>
</dbReference>
<dbReference type="Pfam" id="PF07085">
    <property type="entry name" value="DRTGG"/>
    <property type="match status" value="1"/>
</dbReference>
<dbReference type="eggNOG" id="COG4109">
    <property type="taxonomic scope" value="Bacteria"/>
</dbReference>
<dbReference type="AlphaFoldDB" id="G8LZQ5"/>
<organism evidence="2 3">
    <name type="scientific">Acetivibrio clariflavus (strain DSM 19732 / NBRC 101661 / EBR45)</name>
    <name type="common">Clostridium clariflavum</name>
    <dbReference type="NCBI Taxonomy" id="720554"/>
    <lineage>
        <taxon>Bacteria</taxon>
        <taxon>Bacillati</taxon>
        <taxon>Bacillota</taxon>
        <taxon>Clostridia</taxon>
        <taxon>Eubacteriales</taxon>
        <taxon>Oscillospiraceae</taxon>
        <taxon>Acetivibrio</taxon>
    </lineage>
</organism>
<evidence type="ECO:0000313" key="3">
    <source>
        <dbReference type="Proteomes" id="UP000005435"/>
    </source>
</evidence>
<dbReference type="InterPro" id="IPR028979">
    <property type="entry name" value="Ser_kin/Pase_Hpr-like_N_sf"/>
</dbReference>
<sequence>MKVSEIIGILDAELLTGEENLDMDIEHACGSDLMSDVMAFVKENVVLLTGLVNPQVVRTAEMMDIKVIVFVRGKVPDEKLVQFAKEKGITILITKHPMFIACGKLYCAGITGRGVWD</sequence>
<reference evidence="2 3" key="2">
    <citation type="journal article" date="2012" name="Stand. Genomic Sci.">
        <title>Complete Genome Sequence of Clostridium clariflavum DSM 19732.</title>
        <authorList>
            <person name="Izquierdo J.A."/>
            <person name="Goodwin L."/>
            <person name="Davenport K.W."/>
            <person name="Teshima H."/>
            <person name="Bruce D."/>
            <person name="Detter C."/>
            <person name="Tapia R."/>
            <person name="Han S."/>
            <person name="Land M."/>
            <person name="Hauser L."/>
            <person name="Jeffries C.D."/>
            <person name="Han J."/>
            <person name="Pitluck S."/>
            <person name="Nolan M."/>
            <person name="Chen A."/>
            <person name="Huntemann M."/>
            <person name="Mavromatis K."/>
            <person name="Mikhailova N."/>
            <person name="Liolios K."/>
            <person name="Woyke T."/>
            <person name="Lynd L.R."/>
        </authorList>
    </citation>
    <scope>NUCLEOTIDE SEQUENCE [LARGE SCALE GENOMIC DNA]</scope>
    <source>
        <strain evidence="3">DSM 19732 / NBRC 101661 / EBR45</strain>
    </source>
</reference>
<dbReference type="KEGG" id="ccl:Clocl_1304"/>
<dbReference type="OrthoDB" id="9800390at2"/>